<keyword evidence="1" id="KW-0378">Hydrolase</keyword>
<comment type="caution">
    <text evidence="3">The sequence shown here is derived from an EMBL/GenBank/DDBJ whole genome shotgun (WGS) entry which is preliminary data.</text>
</comment>
<keyword evidence="4" id="KW-1185">Reference proteome</keyword>
<dbReference type="STRING" id="421072.SAMN04488097_2430"/>
<dbReference type="PANTHER" id="PTHR33308">
    <property type="entry name" value="PEPTIDOGLYCAN HYDROLASE FLGJ"/>
    <property type="match status" value="1"/>
</dbReference>
<dbReference type="Gene3D" id="1.10.530.10">
    <property type="match status" value="1"/>
</dbReference>
<dbReference type="InterPro" id="IPR002901">
    <property type="entry name" value="MGlyc_endo_b_GlcNAc-like_dom"/>
</dbReference>
<reference evidence="3 4" key="1">
    <citation type="submission" date="2014-07" db="EMBL/GenBank/DDBJ databases">
        <title>Epilithonimonas lactis LMG 22401 Genome.</title>
        <authorList>
            <person name="Pipes S.E."/>
            <person name="Stropko S.J."/>
        </authorList>
    </citation>
    <scope>NUCLEOTIDE SEQUENCE [LARGE SCALE GENOMIC DNA]</scope>
    <source>
        <strain evidence="3 4">LMG 24401</strain>
    </source>
</reference>
<organism evidence="3 4">
    <name type="scientific">Epilithonimonas lactis</name>
    <dbReference type="NCBI Taxonomy" id="421072"/>
    <lineage>
        <taxon>Bacteria</taxon>
        <taxon>Pseudomonadati</taxon>
        <taxon>Bacteroidota</taxon>
        <taxon>Flavobacteriia</taxon>
        <taxon>Flavobacteriales</taxon>
        <taxon>Weeksellaceae</taxon>
        <taxon>Chryseobacterium group</taxon>
        <taxon>Epilithonimonas</taxon>
    </lineage>
</organism>
<dbReference type="Pfam" id="PF01832">
    <property type="entry name" value="Glucosaminidase"/>
    <property type="match status" value="1"/>
</dbReference>
<evidence type="ECO:0000313" key="4">
    <source>
        <dbReference type="Proteomes" id="UP000028623"/>
    </source>
</evidence>
<dbReference type="OrthoDB" id="1371721at2"/>
<evidence type="ECO:0000313" key="3">
    <source>
        <dbReference type="EMBL" id="KFC22101.1"/>
    </source>
</evidence>
<dbReference type="eggNOG" id="COG1705">
    <property type="taxonomic scope" value="Bacteria"/>
</dbReference>
<name>A0A085BI06_9FLAO</name>
<gene>
    <name evidence="3" type="ORF">IO89_09070</name>
</gene>
<evidence type="ECO:0000256" key="1">
    <source>
        <dbReference type="ARBA" id="ARBA00022801"/>
    </source>
</evidence>
<proteinExistence type="predicted"/>
<dbReference type="InterPro" id="IPR051056">
    <property type="entry name" value="Glycosyl_Hydrolase_73"/>
</dbReference>
<dbReference type="Proteomes" id="UP000028623">
    <property type="component" value="Unassembled WGS sequence"/>
</dbReference>
<dbReference type="SMART" id="SM00047">
    <property type="entry name" value="LYZ2"/>
    <property type="match status" value="1"/>
</dbReference>
<dbReference type="EMBL" id="JPLY01000003">
    <property type="protein sequence ID" value="KFC22101.1"/>
    <property type="molecule type" value="Genomic_DNA"/>
</dbReference>
<accession>A0A085BI06</accession>
<protein>
    <submittedName>
        <fullName evidence="3">Muramidase</fullName>
    </submittedName>
</protein>
<dbReference type="AlphaFoldDB" id="A0A085BI06"/>
<feature type="domain" description="Mannosyl-glycoprotein endo-beta-N-acetylglucosamidase-like" evidence="2">
    <location>
        <begin position="21"/>
        <end position="153"/>
    </location>
</feature>
<dbReference type="GO" id="GO:0004040">
    <property type="term" value="F:amidase activity"/>
    <property type="evidence" value="ECO:0007669"/>
    <property type="project" value="InterPro"/>
</dbReference>
<evidence type="ECO:0000259" key="2">
    <source>
        <dbReference type="SMART" id="SM00047"/>
    </source>
</evidence>
<dbReference type="PANTHER" id="PTHR33308:SF9">
    <property type="entry name" value="PEPTIDOGLYCAN HYDROLASE FLGJ"/>
    <property type="match status" value="1"/>
</dbReference>
<sequence>MKFEVNIRNFNIKFLSLMILFFSLKISAQNSYINQHKPLATELSKEFGIPSAIILSIAYVETGGGNSKHAQTLNNHFGMVGKNTVNSSRFKSFESSKESFRAFCEMISRKKYYQKMKGNLDYSEWLNAIASAGYAGKPTEWKQKINTVIKKFGL</sequence>